<dbReference type="Pfam" id="PF13175">
    <property type="entry name" value="AAA_15"/>
    <property type="match status" value="1"/>
</dbReference>
<dbReference type="Gene3D" id="3.40.50.300">
    <property type="entry name" value="P-loop containing nucleotide triphosphate hydrolases"/>
    <property type="match status" value="1"/>
</dbReference>
<dbReference type="Proteomes" id="UP000249819">
    <property type="component" value="Unassembled WGS sequence"/>
</dbReference>
<dbReference type="InterPro" id="IPR027417">
    <property type="entry name" value="P-loop_NTPase"/>
</dbReference>
<dbReference type="PANTHER" id="PTHR43581:SF4">
    <property type="entry name" value="ATP_GTP PHOSPHATASE"/>
    <property type="match status" value="1"/>
</dbReference>
<proteinExistence type="predicted"/>
<keyword evidence="2" id="KW-0540">Nuclease</keyword>
<dbReference type="InterPro" id="IPR051396">
    <property type="entry name" value="Bact_Antivir_Def_Nuclease"/>
</dbReference>
<evidence type="ECO:0000313" key="3">
    <source>
        <dbReference type="Proteomes" id="UP000249819"/>
    </source>
</evidence>
<accession>A0A327VWR1</accession>
<dbReference type="RefSeq" id="WP_111593368.1">
    <property type="nucleotide sequence ID" value="NZ_QLMA01000005.1"/>
</dbReference>
<dbReference type="InterPro" id="IPR041685">
    <property type="entry name" value="AAA_GajA/Old/RecF-like"/>
</dbReference>
<sequence>MISAIQFLEPDKVLDDYYLGDEPLKTLPSLSKINFFVGANNSGKSRLLRRLLLKLKDYRNGNSHFSTISSGEYDIIALNQMKRADFIKAVKTDFQELKLWGKRNSSVELTTFLPEDEVLHEYQIWNWLKMQCEKLDLSTSMIIRGEEVERMCRRINDLMEVPLDGKIWTTYIPVHRSVKRFMSPKSDAKKSTTSYNPQDFEAIPYGLLQDRCILDYFVRSIESYDQQGSSHKEKAQMLYYSLYPKENIFTGEQLFTLIQELRNSGEARRKILLDYETFLSVNFFNGEPVEINAIKTGYFEELHVKIGTQPEFPIHELGDGIKAIIVLTFPLFYYRGESRHVIVYEEPELNLHPGLERLFIKTLLMFDNVQVFISTHSNHLLDISSEMPEDISIFSVERKQTAAGTSRFELTNLSSPDAPLLDLLGIRNSSIFLSNCSIWIEGISDRIYLRKFLEVYAKSLPAGSRNFLEDLHFSYFEFGGNNITHFTFDANCIDDQRIKATKLSNRILLVHDLDIGKESRHQLLAKELGDNYYCLDVTEMENLISPIILQEVLQDCRKSRTKDLDVADLKHADYYQQPFCHYVSDLLKGDVSNLKKIFSKPSKSRTSVLYNKADFARIVVSKIKCYDDLSQPAKALTESIHAFILKHNSN</sequence>
<dbReference type="AlphaFoldDB" id="A0A327VWR1"/>
<protein>
    <submittedName>
        <fullName evidence="2">Putative ATP-dependent endonuclease of OLD family</fullName>
    </submittedName>
</protein>
<dbReference type="SUPFAM" id="SSF52540">
    <property type="entry name" value="P-loop containing nucleoside triphosphate hydrolases"/>
    <property type="match status" value="1"/>
</dbReference>
<comment type="caution">
    <text evidence="2">The sequence shown here is derived from an EMBL/GenBank/DDBJ whole genome shotgun (WGS) entry which is preliminary data.</text>
</comment>
<organism evidence="2 3">
    <name type="scientific">Chitinophaga dinghuensis</name>
    <dbReference type="NCBI Taxonomy" id="1539050"/>
    <lineage>
        <taxon>Bacteria</taxon>
        <taxon>Pseudomonadati</taxon>
        <taxon>Bacteroidota</taxon>
        <taxon>Chitinophagia</taxon>
        <taxon>Chitinophagales</taxon>
        <taxon>Chitinophagaceae</taxon>
        <taxon>Chitinophaga</taxon>
    </lineage>
</organism>
<dbReference type="PANTHER" id="PTHR43581">
    <property type="entry name" value="ATP/GTP PHOSPHATASE"/>
    <property type="match status" value="1"/>
</dbReference>
<evidence type="ECO:0000313" key="2">
    <source>
        <dbReference type="EMBL" id="RAJ80379.1"/>
    </source>
</evidence>
<keyword evidence="2" id="KW-0378">Hydrolase</keyword>
<dbReference type="EMBL" id="QLMA01000005">
    <property type="protein sequence ID" value="RAJ80379.1"/>
    <property type="molecule type" value="Genomic_DNA"/>
</dbReference>
<feature type="domain" description="Endonuclease GajA/Old nuclease/RecF-like AAA" evidence="1">
    <location>
        <begin position="30"/>
        <end position="380"/>
    </location>
</feature>
<keyword evidence="3" id="KW-1185">Reference proteome</keyword>
<dbReference type="OrthoDB" id="9792800at2"/>
<dbReference type="GO" id="GO:0004519">
    <property type="term" value="F:endonuclease activity"/>
    <property type="evidence" value="ECO:0007669"/>
    <property type="project" value="UniProtKB-KW"/>
</dbReference>
<reference evidence="2 3" key="1">
    <citation type="submission" date="2018-06" db="EMBL/GenBank/DDBJ databases">
        <title>Genomic Encyclopedia of Archaeal and Bacterial Type Strains, Phase II (KMG-II): from individual species to whole genera.</title>
        <authorList>
            <person name="Goeker M."/>
        </authorList>
    </citation>
    <scope>NUCLEOTIDE SEQUENCE [LARGE SCALE GENOMIC DNA]</scope>
    <source>
        <strain evidence="2 3">DSM 29821</strain>
    </source>
</reference>
<gene>
    <name evidence="2" type="ORF">CLV59_105488</name>
</gene>
<name>A0A327VWR1_9BACT</name>
<evidence type="ECO:0000259" key="1">
    <source>
        <dbReference type="Pfam" id="PF13175"/>
    </source>
</evidence>
<keyword evidence="2" id="KW-0255">Endonuclease</keyword>